<reference evidence="1" key="1">
    <citation type="journal article" date="2014" name="Nat. Commun.">
        <title>Multiple recent horizontal transfers of a large genomic region in cheese making fungi.</title>
        <authorList>
            <person name="Cheeseman K."/>
            <person name="Ropars J."/>
            <person name="Renault P."/>
            <person name="Dupont J."/>
            <person name="Gouzy J."/>
            <person name="Branca A."/>
            <person name="Abraham A.L."/>
            <person name="Ceppi M."/>
            <person name="Conseiller E."/>
            <person name="Debuchy R."/>
            <person name="Malagnac F."/>
            <person name="Goarin A."/>
            <person name="Silar P."/>
            <person name="Lacoste S."/>
            <person name="Sallet E."/>
            <person name="Bensimon A."/>
            <person name="Giraud T."/>
            <person name="Brygoo Y."/>
        </authorList>
    </citation>
    <scope>NUCLEOTIDE SEQUENCE [LARGE SCALE GENOMIC DNA]</scope>
    <source>
        <strain evidence="1">FM164</strain>
    </source>
</reference>
<keyword evidence="2" id="KW-1185">Reference proteome</keyword>
<gene>
    <name evidence="1" type="ORF">PROQFM164_S06g000157</name>
</gene>
<proteinExistence type="predicted"/>
<evidence type="ECO:0000313" key="2">
    <source>
        <dbReference type="Proteomes" id="UP000030686"/>
    </source>
</evidence>
<organism evidence="1 2">
    <name type="scientific">Penicillium roqueforti (strain FM164)</name>
    <dbReference type="NCBI Taxonomy" id="1365484"/>
    <lineage>
        <taxon>Eukaryota</taxon>
        <taxon>Fungi</taxon>
        <taxon>Dikarya</taxon>
        <taxon>Ascomycota</taxon>
        <taxon>Pezizomycotina</taxon>
        <taxon>Eurotiomycetes</taxon>
        <taxon>Eurotiomycetidae</taxon>
        <taxon>Eurotiales</taxon>
        <taxon>Aspergillaceae</taxon>
        <taxon>Penicillium</taxon>
    </lineage>
</organism>
<dbReference type="STRING" id="1365484.W6QML1"/>
<dbReference type="EMBL" id="HG792020">
    <property type="protein sequence ID" value="CDM37196.1"/>
    <property type="molecule type" value="Genomic_DNA"/>
</dbReference>
<accession>W6QML1</accession>
<evidence type="ECO:0000313" key="1">
    <source>
        <dbReference type="EMBL" id="CDM37196.1"/>
    </source>
</evidence>
<sequence length="55" mass="6197">MSLTPWPSLELRALIKQVFSFDMPMLEMMSIGSLDILGSHVANEIFRIVTAENES</sequence>
<dbReference type="AlphaFoldDB" id="W6QML1"/>
<protein>
    <submittedName>
        <fullName evidence="1">Uncharacterized protein</fullName>
    </submittedName>
</protein>
<dbReference type="OrthoDB" id="4368432at2759"/>
<dbReference type="Proteomes" id="UP000030686">
    <property type="component" value="Unassembled WGS sequence"/>
</dbReference>
<name>W6QML1_PENRF</name>